<dbReference type="PROSITE" id="PS00463">
    <property type="entry name" value="ZN2_CY6_FUNGAL_1"/>
    <property type="match status" value="1"/>
</dbReference>
<dbReference type="EMBL" id="MU404359">
    <property type="protein sequence ID" value="KAI1609686.1"/>
    <property type="molecule type" value="Genomic_DNA"/>
</dbReference>
<dbReference type="GO" id="GO:0003677">
    <property type="term" value="F:DNA binding"/>
    <property type="evidence" value="ECO:0007669"/>
    <property type="project" value="UniProtKB-KW"/>
</dbReference>
<keyword evidence="1" id="KW-0805">Transcription regulation</keyword>
<evidence type="ECO:0000256" key="3">
    <source>
        <dbReference type="ARBA" id="ARBA00023163"/>
    </source>
</evidence>
<name>A0AAN6DNP5_9EURO</name>
<evidence type="ECO:0000313" key="7">
    <source>
        <dbReference type="EMBL" id="KAI1609686.1"/>
    </source>
</evidence>
<keyword evidence="4" id="KW-0539">Nucleus</keyword>
<keyword evidence="8" id="KW-1185">Reference proteome</keyword>
<dbReference type="PANTHER" id="PTHR47785:SF6">
    <property type="entry name" value="ZN(II)2CYS6 TRANSCRIPTION FACTOR (EUROFUNG)"/>
    <property type="match status" value="1"/>
</dbReference>
<dbReference type="InterPro" id="IPR001138">
    <property type="entry name" value="Zn2Cys6_DnaBD"/>
</dbReference>
<dbReference type="SUPFAM" id="SSF57701">
    <property type="entry name" value="Zn2/Cys6 DNA-binding domain"/>
    <property type="match status" value="1"/>
</dbReference>
<dbReference type="GO" id="GO:0008270">
    <property type="term" value="F:zinc ion binding"/>
    <property type="evidence" value="ECO:0007669"/>
    <property type="project" value="InterPro"/>
</dbReference>
<dbReference type="InterPro" id="IPR053181">
    <property type="entry name" value="EcdB-like_regulator"/>
</dbReference>
<dbReference type="Gene3D" id="4.10.240.10">
    <property type="entry name" value="Zn(2)-C6 fungal-type DNA-binding domain"/>
    <property type="match status" value="1"/>
</dbReference>
<protein>
    <recommendedName>
        <fullName evidence="6">Zn(2)-C6 fungal-type domain-containing protein</fullName>
    </recommendedName>
</protein>
<feature type="coiled-coil region" evidence="5">
    <location>
        <begin position="67"/>
        <end position="94"/>
    </location>
</feature>
<dbReference type="Pfam" id="PF00172">
    <property type="entry name" value="Zn_clus"/>
    <property type="match status" value="1"/>
</dbReference>
<keyword evidence="5" id="KW-0175">Coiled coil</keyword>
<feature type="domain" description="Zn(2)-C6 fungal-type" evidence="6">
    <location>
        <begin position="26"/>
        <end position="55"/>
    </location>
</feature>
<accession>A0AAN6DNP5</accession>
<organism evidence="7 8">
    <name type="scientific">Exophiala viscosa</name>
    <dbReference type="NCBI Taxonomy" id="2486360"/>
    <lineage>
        <taxon>Eukaryota</taxon>
        <taxon>Fungi</taxon>
        <taxon>Dikarya</taxon>
        <taxon>Ascomycota</taxon>
        <taxon>Pezizomycotina</taxon>
        <taxon>Eurotiomycetes</taxon>
        <taxon>Chaetothyriomycetidae</taxon>
        <taxon>Chaetothyriales</taxon>
        <taxon>Herpotrichiellaceae</taxon>
        <taxon>Exophiala</taxon>
    </lineage>
</organism>
<dbReference type="AlphaFoldDB" id="A0AAN6DNP5"/>
<proteinExistence type="predicted"/>
<comment type="caution">
    <text evidence="7">The sequence shown here is derived from an EMBL/GenBank/DDBJ whole genome shotgun (WGS) entry which is preliminary data.</text>
</comment>
<evidence type="ECO:0000313" key="8">
    <source>
        <dbReference type="Proteomes" id="UP001203852"/>
    </source>
</evidence>
<evidence type="ECO:0000256" key="1">
    <source>
        <dbReference type="ARBA" id="ARBA00023015"/>
    </source>
</evidence>
<evidence type="ECO:0000256" key="4">
    <source>
        <dbReference type="ARBA" id="ARBA00023242"/>
    </source>
</evidence>
<dbReference type="InterPro" id="IPR036864">
    <property type="entry name" value="Zn2-C6_fun-type_DNA-bd_sf"/>
</dbReference>
<evidence type="ECO:0000259" key="6">
    <source>
        <dbReference type="PROSITE" id="PS50048"/>
    </source>
</evidence>
<dbReference type="PROSITE" id="PS50048">
    <property type="entry name" value="ZN2_CY6_FUNGAL_2"/>
    <property type="match status" value="1"/>
</dbReference>
<keyword evidence="3" id="KW-0804">Transcription</keyword>
<dbReference type="Proteomes" id="UP001203852">
    <property type="component" value="Unassembled WGS sequence"/>
</dbReference>
<dbReference type="CDD" id="cd12148">
    <property type="entry name" value="fungal_TF_MHR"/>
    <property type="match status" value="1"/>
</dbReference>
<reference evidence="7" key="1">
    <citation type="journal article" date="2022" name="bioRxiv">
        <title>Deciphering the potential niche of two novel black yeast fungi from a biological soil crust based on their genomes, phenotypes, and melanin regulation.</title>
        <authorList>
            <consortium name="DOE Joint Genome Institute"/>
            <person name="Carr E.C."/>
            <person name="Barton Q."/>
            <person name="Grambo S."/>
            <person name="Sullivan M."/>
            <person name="Renfro C.M."/>
            <person name="Kuo A."/>
            <person name="Pangilinan J."/>
            <person name="Lipzen A."/>
            <person name="Keymanesh K."/>
            <person name="Savage E."/>
            <person name="Barry K."/>
            <person name="Grigoriev I.V."/>
            <person name="Riekhof W.R."/>
            <person name="Harris S.S."/>
        </authorList>
    </citation>
    <scope>NUCLEOTIDE SEQUENCE</scope>
    <source>
        <strain evidence="7">JF 03-4F</strain>
    </source>
</reference>
<dbReference type="SMART" id="SM00066">
    <property type="entry name" value="GAL4"/>
    <property type="match status" value="1"/>
</dbReference>
<gene>
    <name evidence="7" type="ORF">EDD36DRAFT_54438</name>
</gene>
<dbReference type="GO" id="GO:0000981">
    <property type="term" value="F:DNA-binding transcription factor activity, RNA polymerase II-specific"/>
    <property type="evidence" value="ECO:0007669"/>
    <property type="project" value="InterPro"/>
</dbReference>
<dbReference type="CDD" id="cd00067">
    <property type="entry name" value="GAL4"/>
    <property type="match status" value="1"/>
</dbReference>
<evidence type="ECO:0000256" key="2">
    <source>
        <dbReference type="ARBA" id="ARBA00023125"/>
    </source>
</evidence>
<dbReference type="PANTHER" id="PTHR47785">
    <property type="entry name" value="ZN(II)2CYS6 TRANSCRIPTION FACTOR (EUROFUNG)-RELATED-RELATED"/>
    <property type="match status" value="1"/>
</dbReference>
<evidence type="ECO:0000256" key="5">
    <source>
        <dbReference type="SAM" id="Coils"/>
    </source>
</evidence>
<keyword evidence="2" id="KW-0238">DNA-binding</keyword>
<sequence>MSTIMHDSEDESRPAKRQRNWIARQACEACRARKTRCDEEMPCSLCRNLGVECVYTDRKATKSELSINAVLDALKVLQRKIGKLESKIDSLSTQVHPRSASFLELERVDARRVPPGSPYHMESIPSVASISSPRSQGIRPIVGTPNSGQMISFSAHQTVHWPGVRNLLLPELRTTIQNLESTYPTQLELSRQSFDVSSVTTQSGVKEPDWLGSLSLTCIKVLSNAYFNTFNRVYPLVDRDYYYVTTLAQVVREGFNHDVESCLVLNIMALGCMGLKAHQQAGFDADDLLRLPPLVKSVLEEDICGLSFFGEALKRVGACVCHRDIQSCQFYMTSAVFFSQIMRPADAWLMINRAAATFTTLIKCPMTPDEWLADIRSRIFWSTLLLETVIVQELDLHPSRLREWEEVMPLPKFVAYAHTKGSRPKADADDDTFYHYHFLAQIAHRIILSRIRDELFYNHPSTALADELRHQLEEWRANLPHSLTISEDCHLPGRFKNPADVVVITLLEARYRICIYHLGRPFLQKALQNPSAITDTELRICADTLSFAMDWPLILDICVKMTDFMPLKFFACSQMFGQLFIFYAFKCCPDARIREVIPPGTDEWCRKMMRYITPLVDSTPTVAKDLELLRALYGCELDT</sequence>